<dbReference type="Gene3D" id="2.60.40.420">
    <property type="entry name" value="Cupredoxins - blue copper proteins"/>
    <property type="match status" value="3"/>
</dbReference>
<evidence type="ECO:0000313" key="5">
    <source>
        <dbReference type="Proteomes" id="UP000006695"/>
    </source>
</evidence>
<protein>
    <submittedName>
        <fullName evidence="4">Multicopper oxidase, type 2</fullName>
    </submittedName>
</protein>
<accession>A5G602</accession>
<organism evidence="4 5">
    <name type="scientific">Geotalea uraniireducens (strain Rf4)</name>
    <name type="common">Geobacter uraniireducens</name>
    <dbReference type="NCBI Taxonomy" id="351605"/>
    <lineage>
        <taxon>Bacteria</taxon>
        <taxon>Pseudomonadati</taxon>
        <taxon>Thermodesulfobacteriota</taxon>
        <taxon>Desulfuromonadia</taxon>
        <taxon>Geobacterales</taxon>
        <taxon>Geobacteraceae</taxon>
        <taxon>Geotalea</taxon>
    </lineage>
</organism>
<dbReference type="Pfam" id="PF07731">
    <property type="entry name" value="Cu-oxidase_2"/>
    <property type="match status" value="1"/>
</dbReference>
<dbReference type="Gene3D" id="2.130.10.130">
    <property type="entry name" value="Integrin alpha, N-terminal"/>
    <property type="match status" value="1"/>
</dbReference>
<evidence type="ECO:0000313" key="4">
    <source>
        <dbReference type="EMBL" id="ABQ27220.1"/>
    </source>
</evidence>
<dbReference type="InterPro" id="IPR011706">
    <property type="entry name" value="Cu-oxidase_C"/>
</dbReference>
<dbReference type="InterPro" id="IPR028994">
    <property type="entry name" value="Integrin_alpha_N"/>
</dbReference>
<dbReference type="Proteomes" id="UP000006695">
    <property type="component" value="Chromosome"/>
</dbReference>
<dbReference type="SUPFAM" id="SSF49503">
    <property type="entry name" value="Cupredoxins"/>
    <property type="match status" value="3"/>
</dbReference>
<dbReference type="InterPro" id="IPR008972">
    <property type="entry name" value="Cupredoxin"/>
</dbReference>
<feature type="chain" id="PRO_5002681470" evidence="2">
    <location>
        <begin position="31"/>
        <end position="1308"/>
    </location>
</feature>
<dbReference type="GO" id="GO:0016491">
    <property type="term" value="F:oxidoreductase activity"/>
    <property type="evidence" value="ECO:0007669"/>
    <property type="project" value="InterPro"/>
</dbReference>
<gene>
    <name evidence="4" type="ordered locus">Gura_3048</name>
</gene>
<dbReference type="RefSeq" id="WP_011939887.1">
    <property type="nucleotide sequence ID" value="NC_009483.1"/>
</dbReference>
<dbReference type="EMBL" id="CP000698">
    <property type="protein sequence ID" value="ABQ27220.1"/>
    <property type="molecule type" value="Genomic_DNA"/>
</dbReference>
<dbReference type="PANTHER" id="PTHR46580:SF2">
    <property type="entry name" value="MAM DOMAIN-CONTAINING PROTEIN"/>
    <property type="match status" value="1"/>
</dbReference>
<keyword evidence="1 2" id="KW-0732">Signal</keyword>
<sequence>MSRCRFLTWMSLASAAVALVSVFDPGRALAAPVTGPGSVPDYFETPNWANSPPLRKFVDSLAPLGCTTPNTLGQCIPVAVPDTTTYPGSDYYEIEVVQYREQMHSDLPAVVGNKMDPAATGGTLLRGYRQFNTADPNLLTPHYLGPLIVTKKYDPRYAPDAPLPGGGTNGRPVRIKFINSLPTGDGGYLFIPTDTTVMGSGMFEINYDPVTKAPGPTITGDFAQNRATLHLHGGHSPWISDGTPHQWITPAGEVTPYAKGVSVAYVPDMWFDAAGNTIAACAGQTTCGVGGATNNPGAGAQTFYYTNEQSARLLFYHDHSWGITRLNVYVGEAAGYLIEDPVEIALRDGGTINSRTFTAGTIPTAQIPLVIQDKTFVDGNPASPTYVRATDPTWNWGSGTPVGGIRPPVTGDFWWPHVYMPAQNPFNPDLSGMNAMGRWHYAPWFFPPPPICGSDPEAVKPYCIEFGTVANPYYDCGPGGPCTNPGQPPEIPGTPNVSWGAEAFLDTMMVNGTVYPTLPVQAQPYRLRILNASHDRFLNLQLYKATPIVSGITVVTGGTGYTSAPTVALIGGGGTGATAAATIDPATGAVTAIDLLTVGSGYTSPPAVSITGGGGTGVAATAAVYTALTEVGMVPAASTSGFPARWPADGREGGVPDPATRGPAFIQIGTESGFLPAPVLLNNQPVAWNLDPTMFNVGNVLQQADGGGTLFVGPAERADVIVDLTNYAGQTLILYNDAPTAFPALVPQYNYYTGAPDRRDIGGAAPIPPGFGPNVRTVMQITVAGTGGAAPPDDYNPATLNALQTAFAGGATPGVFQSSQEQIPVGQSAYDSTYNTTFPATWPNWGVSRISDSAISFQKVDGTIVSNFKMKAKALHDEMGETFDDYGRMSAKLGLEVPFVNAANQNFILQNYVDPATEVVNNNGVQIWRITHNGVDTHPIHFHLFDVQLLNRVGWDGFIRLPDPNELGWKDTVRISPLEDTIVALRPTTPIVPFSLPNSIRPLNPSTPFGSTMGFSQLDTTTGGDIVPPQTNQLANFGLEYVWHCHILSHEENDMMRSTILNPNTRDDILWRNTSNGLNAFWYLDGVTRTASAYIPSMTDQNWKIVGRGDFNTDGKPDILWRNTSNGQIAVWYMDGVTRTGSAFLPTLTDQNWKIVGVGDSNNDGKPDIFWRNTSNGQNSVWYMNGVTRTGSAYFPVLADQNWKIVGVRDFNDDGKPDIIWRNTSNGQNAVWYMNGVTRTGSAYFPTLTDQSWQIVGTGDFNSDVYPDILWRNTTTGANMTWYLKGITQIGTGTIATLADQNWKIVGQ</sequence>
<dbReference type="GO" id="GO:0005507">
    <property type="term" value="F:copper ion binding"/>
    <property type="evidence" value="ECO:0007669"/>
    <property type="project" value="InterPro"/>
</dbReference>
<dbReference type="PANTHER" id="PTHR46580">
    <property type="entry name" value="SENSOR KINASE-RELATED"/>
    <property type="match status" value="1"/>
</dbReference>
<feature type="domain" description="Plastocyanin-like" evidence="3">
    <location>
        <begin position="915"/>
        <end position="990"/>
    </location>
</feature>
<dbReference type="STRING" id="351605.Gura_3048"/>
<dbReference type="CDD" id="cd13844">
    <property type="entry name" value="CuRO_1_BOD_CotA_like"/>
    <property type="match status" value="1"/>
</dbReference>
<dbReference type="SUPFAM" id="SSF69318">
    <property type="entry name" value="Integrin alpha N-terminal domain"/>
    <property type="match status" value="1"/>
</dbReference>
<keyword evidence="5" id="KW-1185">Reference proteome</keyword>
<evidence type="ECO:0000256" key="1">
    <source>
        <dbReference type="ARBA" id="ARBA00022729"/>
    </source>
</evidence>
<dbReference type="InterPro" id="IPR013517">
    <property type="entry name" value="FG-GAP"/>
</dbReference>
<proteinExistence type="predicted"/>
<dbReference type="HOGENOM" id="CLU_001857_0_0_7"/>
<dbReference type="Pfam" id="PF13517">
    <property type="entry name" value="FG-GAP_3"/>
    <property type="match status" value="2"/>
</dbReference>
<feature type="signal peptide" evidence="2">
    <location>
        <begin position="1"/>
        <end position="30"/>
    </location>
</feature>
<reference evidence="4 5" key="1">
    <citation type="submission" date="2007-05" db="EMBL/GenBank/DDBJ databases">
        <title>Complete sequence of Geobacter uraniireducens Rf4.</title>
        <authorList>
            <consortium name="US DOE Joint Genome Institute"/>
            <person name="Copeland A."/>
            <person name="Lucas S."/>
            <person name="Lapidus A."/>
            <person name="Barry K."/>
            <person name="Detter J.C."/>
            <person name="Glavina del Rio T."/>
            <person name="Hammon N."/>
            <person name="Israni S."/>
            <person name="Dalin E."/>
            <person name="Tice H."/>
            <person name="Pitluck S."/>
            <person name="Chertkov O."/>
            <person name="Brettin T."/>
            <person name="Bruce D."/>
            <person name="Han C."/>
            <person name="Schmutz J."/>
            <person name="Larimer F."/>
            <person name="Land M."/>
            <person name="Hauser L."/>
            <person name="Kyrpides N."/>
            <person name="Mikhailova N."/>
            <person name="Shelobolina E."/>
            <person name="Aklujkar M."/>
            <person name="Lovley D."/>
            <person name="Richardson P."/>
        </authorList>
    </citation>
    <scope>NUCLEOTIDE SEQUENCE [LARGE SCALE GENOMIC DNA]</scope>
    <source>
        <strain evidence="4 5">Rf4</strain>
    </source>
</reference>
<dbReference type="KEGG" id="gur:Gura_3048"/>
<evidence type="ECO:0000256" key="2">
    <source>
        <dbReference type="SAM" id="SignalP"/>
    </source>
</evidence>
<evidence type="ECO:0000259" key="3">
    <source>
        <dbReference type="Pfam" id="PF07731"/>
    </source>
</evidence>
<name>A5G602_GEOUR</name>